<feature type="transmembrane region" description="Helical" evidence="9">
    <location>
        <begin position="54"/>
        <end position="76"/>
    </location>
</feature>
<evidence type="ECO:0000256" key="9">
    <source>
        <dbReference type="RuleBase" id="RU364090"/>
    </source>
</evidence>
<comment type="similarity">
    <text evidence="2 9">Belongs to the FliQ/MopD/SpaQ family.</text>
</comment>
<dbReference type="RefSeq" id="WP_104518951.1">
    <property type="nucleotide sequence ID" value="NZ_NHRY01000114.1"/>
</dbReference>
<dbReference type="Proteomes" id="UP000239724">
    <property type="component" value="Unassembled WGS sequence"/>
</dbReference>
<reference evidence="10 11" key="1">
    <citation type="journal article" date="2018" name="Arch. Microbiol.">
        <title>New insights into the metabolic potential of the phototrophic purple bacterium Rhodopila globiformis DSM 161(T) from its draft genome sequence and evidence for a vanadium-dependent nitrogenase.</title>
        <authorList>
            <person name="Imhoff J.F."/>
            <person name="Rahn T."/>
            <person name="Kunzel S."/>
            <person name="Neulinger S.C."/>
        </authorList>
    </citation>
    <scope>NUCLEOTIDE SEQUENCE [LARGE SCALE GENOMIC DNA]</scope>
    <source>
        <strain evidence="10 11">DSM 161</strain>
    </source>
</reference>
<keyword evidence="10" id="KW-0282">Flagellum</keyword>
<evidence type="ECO:0000256" key="5">
    <source>
        <dbReference type="ARBA" id="ARBA00022692"/>
    </source>
</evidence>
<gene>
    <name evidence="9" type="primary">fliQ</name>
    <name evidence="10" type="ORF">CCS01_11270</name>
</gene>
<dbReference type="GO" id="GO:0005886">
    <property type="term" value="C:plasma membrane"/>
    <property type="evidence" value="ECO:0007669"/>
    <property type="project" value="UniProtKB-SubCell"/>
</dbReference>
<evidence type="ECO:0000256" key="1">
    <source>
        <dbReference type="ARBA" id="ARBA00004651"/>
    </source>
</evidence>
<dbReference type="NCBIfam" id="TIGR01402">
    <property type="entry name" value="fliQ"/>
    <property type="match status" value="1"/>
</dbReference>
<sequence length="90" mass="9291">MNELDTAALLRECLVVVLKLGGPVLGVALVVGLVVSVLQAVTQINEAMLTFLPKLAAIGLALIVFGPFMAATLTAFSHTIFDRLVAVGGS</sequence>
<keyword evidence="5 9" id="KW-0812">Transmembrane</keyword>
<keyword evidence="4 9" id="KW-1003">Cell membrane</keyword>
<comment type="subcellular location">
    <subcellularLocation>
        <location evidence="1 9">Cell membrane</location>
        <topology evidence="1">Multi-pass membrane protein</topology>
    </subcellularLocation>
    <subcellularLocation>
        <location evidence="9">Bacterial flagellum basal body</location>
    </subcellularLocation>
</comment>
<evidence type="ECO:0000256" key="4">
    <source>
        <dbReference type="ARBA" id="ARBA00022475"/>
    </source>
</evidence>
<evidence type="ECO:0000313" key="10">
    <source>
        <dbReference type="EMBL" id="PPQ34344.1"/>
    </source>
</evidence>
<dbReference type="PRINTS" id="PR00952">
    <property type="entry name" value="TYPE3IMQPROT"/>
</dbReference>
<dbReference type="PANTHER" id="PTHR34040">
    <property type="entry name" value="FLAGELLAR BIOSYNTHETIC PROTEIN FLIQ"/>
    <property type="match status" value="1"/>
</dbReference>
<comment type="function">
    <text evidence="9">Role in flagellar biosynthesis.</text>
</comment>
<keyword evidence="7 9" id="KW-0472">Membrane</keyword>
<keyword evidence="8 9" id="KW-0975">Bacterial flagellum</keyword>
<name>A0A2S6NIG3_RHOGL</name>
<organism evidence="10 11">
    <name type="scientific">Rhodopila globiformis</name>
    <name type="common">Rhodopseudomonas globiformis</name>
    <dbReference type="NCBI Taxonomy" id="1071"/>
    <lineage>
        <taxon>Bacteria</taxon>
        <taxon>Pseudomonadati</taxon>
        <taxon>Pseudomonadota</taxon>
        <taxon>Alphaproteobacteria</taxon>
        <taxon>Acetobacterales</taxon>
        <taxon>Acetobacteraceae</taxon>
        <taxon>Rhodopila</taxon>
    </lineage>
</organism>
<keyword evidence="11" id="KW-1185">Reference proteome</keyword>
<evidence type="ECO:0000313" key="11">
    <source>
        <dbReference type="Proteomes" id="UP000239724"/>
    </source>
</evidence>
<keyword evidence="6 9" id="KW-1133">Transmembrane helix</keyword>
<evidence type="ECO:0000256" key="8">
    <source>
        <dbReference type="ARBA" id="ARBA00023143"/>
    </source>
</evidence>
<protein>
    <recommendedName>
        <fullName evidence="3 9">Flagellar biosynthetic protein FliQ</fullName>
    </recommendedName>
</protein>
<dbReference type="InterPro" id="IPR002191">
    <property type="entry name" value="Bac_export_3"/>
</dbReference>
<dbReference type="PIRSF" id="PIRSF004669">
    <property type="entry name" value="FliQ"/>
    <property type="match status" value="1"/>
</dbReference>
<feature type="transmembrane region" description="Helical" evidence="9">
    <location>
        <begin position="20"/>
        <end position="42"/>
    </location>
</feature>
<keyword evidence="10" id="KW-0969">Cilium</keyword>
<evidence type="ECO:0000256" key="7">
    <source>
        <dbReference type="ARBA" id="ARBA00023136"/>
    </source>
</evidence>
<comment type="caution">
    <text evidence="10">The sequence shown here is derived from an EMBL/GenBank/DDBJ whole genome shotgun (WGS) entry which is preliminary data.</text>
</comment>
<evidence type="ECO:0000256" key="2">
    <source>
        <dbReference type="ARBA" id="ARBA00006156"/>
    </source>
</evidence>
<dbReference type="AlphaFoldDB" id="A0A2S6NIG3"/>
<evidence type="ECO:0000256" key="6">
    <source>
        <dbReference type="ARBA" id="ARBA00022989"/>
    </source>
</evidence>
<dbReference type="GO" id="GO:0044780">
    <property type="term" value="P:bacterial-type flagellum assembly"/>
    <property type="evidence" value="ECO:0007669"/>
    <property type="project" value="InterPro"/>
</dbReference>
<dbReference type="InterPro" id="IPR006305">
    <property type="entry name" value="FliQ"/>
</dbReference>
<dbReference type="Pfam" id="PF01313">
    <property type="entry name" value="Bac_export_3"/>
    <property type="match status" value="1"/>
</dbReference>
<dbReference type="PANTHER" id="PTHR34040:SF2">
    <property type="entry name" value="FLAGELLAR BIOSYNTHETIC PROTEIN FLIQ"/>
    <property type="match status" value="1"/>
</dbReference>
<keyword evidence="10" id="KW-0966">Cell projection</keyword>
<dbReference type="OrthoDB" id="9806440at2"/>
<dbReference type="GO" id="GO:0009306">
    <property type="term" value="P:protein secretion"/>
    <property type="evidence" value="ECO:0007669"/>
    <property type="project" value="InterPro"/>
</dbReference>
<proteinExistence type="inferred from homology"/>
<accession>A0A2S6NIG3</accession>
<evidence type="ECO:0000256" key="3">
    <source>
        <dbReference type="ARBA" id="ARBA00021718"/>
    </source>
</evidence>
<dbReference type="GO" id="GO:0009425">
    <property type="term" value="C:bacterial-type flagellum basal body"/>
    <property type="evidence" value="ECO:0007669"/>
    <property type="project" value="UniProtKB-SubCell"/>
</dbReference>
<dbReference type="EMBL" id="NHRY01000114">
    <property type="protein sequence ID" value="PPQ34344.1"/>
    <property type="molecule type" value="Genomic_DNA"/>
</dbReference>